<gene>
    <name evidence="1" type="ORF">Pan54_24050</name>
</gene>
<protein>
    <submittedName>
        <fullName evidence="1">Uncharacterized protein</fullName>
    </submittedName>
</protein>
<sequence>MLHSDRVWCVAEIASAEELARKLTEVTWCCCTAFTVAGHPRYVWLNDSTSPDGAQEFAVCCFGQTKAEFRQLESITFGWSDYDKALQFILATLNGEDDNNEWSCPVTAVIQTTEEHGRCGHCA</sequence>
<evidence type="ECO:0000313" key="2">
    <source>
        <dbReference type="Proteomes" id="UP000316095"/>
    </source>
</evidence>
<dbReference type="OrthoDB" id="277270at2"/>
<evidence type="ECO:0000313" key="1">
    <source>
        <dbReference type="EMBL" id="TWT61668.1"/>
    </source>
</evidence>
<dbReference type="EMBL" id="SJPG01000001">
    <property type="protein sequence ID" value="TWT61668.1"/>
    <property type="molecule type" value="Genomic_DNA"/>
</dbReference>
<comment type="caution">
    <text evidence="1">The sequence shown here is derived from an EMBL/GenBank/DDBJ whole genome shotgun (WGS) entry which is preliminary data.</text>
</comment>
<accession>A0A5C5XFW8</accession>
<dbReference type="AlphaFoldDB" id="A0A5C5XFW8"/>
<reference evidence="1 2" key="1">
    <citation type="submission" date="2019-02" db="EMBL/GenBank/DDBJ databases">
        <title>Deep-cultivation of Planctomycetes and their phenomic and genomic characterization uncovers novel biology.</title>
        <authorList>
            <person name="Wiegand S."/>
            <person name="Jogler M."/>
            <person name="Boedeker C."/>
            <person name="Pinto D."/>
            <person name="Vollmers J."/>
            <person name="Rivas-Marin E."/>
            <person name="Kohn T."/>
            <person name="Peeters S.H."/>
            <person name="Heuer A."/>
            <person name="Rast P."/>
            <person name="Oberbeckmann S."/>
            <person name="Bunk B."/>
            <person name="Jeske O."/>
            <person name="Meyerdierks A."/>
            <person name="Storesund J.E."/>
            <person name="Kallscheuer N."/>
            <person name="Luecker S."/>
            <person name="Lage O.M."/>
            <person name="Pohl T."/>
            <person name="Merkel B.J."/>
            <person name="Hornburger P."/>
            <person name="Mueller R.-W."/>
            <person name="Bruemmer F."/>
            <person name="Labrenz M."/>
            <person name="Spormann A.M."/>
            <person name="Op Den Camp H."/>
            <person name="Overmann J."/>
            <person name="Amann R."/>
            <person name="Jetten M.S.M."/>
            <person name="Mascher T."/>
            <person name="Medema M.H."/>
            <person name="Devos D.P."/>
            <person name="Kaster A.-K."/>
            <person name="Ovreas L."/>
            <person name="Rohde M."/>
            <person name="Galperin M.Y."/>
            <person name="Jogler C."/>
        </authorList>
    </citation>
    <scope>NUCLEOTIDE SEQUENCE [LARGE SCALE GENOMIC DNA]</scope>
    <source>
        <strain evidence="1 2">Pan54</strain>
    </source>
</reference>
<dbReference type="RefSeq" id="WP_146503627.1">
    <property type="nucleotide sequence ID" value="NZ_SJPG01000001.1"/>
</dbReference>
<dbReference type="Proteomes" id="UP000316095">
    <property type="component" value="Unassembled WGS sequence"/>
</dbReference>
<organism evidence="1 2">
    <name type="scientific">Rubinisphaera italica</name>
    <dbReference type="NCBI Taxonomy" id="2527969"/>
    <lineage>
        <taxon>Bacteria</taxon>
        <taxon>Pseudomonadati</taxon>
        <taxon>Planctomycetota</taxon>
        <taxon>Planctomycetia</taxon>
        <taxon>Planctomycetales</taxon>
        <taxon>Planctomycetaceae</taxon>
        <taxon>Rubinisphaera</taxon>
    </lineage>
</organism>
<keyword evidence="2" id="KW-1185">Reference proteome</keyword>
<name>A0A5C5XFW8_9PLAN</name>
<proteinExistence type="predicted"/>